<dbReference type="PROSITE" id="PS51198">
    <property type="entry name" value="UVRD_HELICASE_ATP_BIND"/>
    <property type="match status" value="1"/>
</dbReference>
<dbReference type="Gene3D" id="3.40.50.300">
    <property type="entry name" value="P-loop containing nucleotide triphosphate hydrolases"/>
    <property type="match status" value="1"/>
</dbReference>
<evidence type="ECO:0000259" key="6">
    <source>
        <dbReference type="PROSITE" id="PS51198"/>
    </source>
</evidence>
<dbReference type="GO" id="GO:0005524">
    <property type="term" value="F:ATP binding"/>
    <property type="evidence" value="ECO:0007669"/>
    <property type="project" value="UniProtKB-UniRule"/>
</dbReference>
<dbReference type="InterPro" id="IPR014016">
    <property type="entry name" value="UvrD-like_ATP-bd"/>
</dbReference>
<accession>A0A4P2QMX5</accession>
<sequence>MIEFNDADVHSVQQGLNCSFEEPHVRFLKATTASDLHACPGSGKTTLLVAKLVLLARKWPWRDRGVLVLSHTNVARREVEQRLAKEPAAARLLGYPHFIGTIQGFVDRFLALPYLRDVGHAGAPVEEPRVDDQAFAERAERLFFGHAGWKDFPTARGWLKKRYPHDNGLGVISSLYYRGADLTLSASPSGGVPKDQTTPTARQLRTLKNRVAAEGIFRYADMFGFAAASLKTRHFVGDALRHRFPWVFVDEMQDTSNEQERLLYDLFKDRSVVFTKIGDMNQAIFAEAVSDVEQPELKWAQAIELPRSQRLAPKLATLVSPLAVVHPLALQGNEKRQDRTHTIFLFNNRSIGSVLPTFGDLILKEWDGSLPNNFVAKAVGFRRRPPEKAVVPASLVDYWADFAERPAEQPLLTTLLRAVRQARRVVEVEGEFFGAYRVVSGALARLLELHEGNRVTRRTLSERCREGMLDEQTLKRAMAKLLRDDCTSSADAWEKAVQPIRELLLSGKTSGDVKSYLDWETANITPNRPTGSHVFVHHAGSATVSIEVATIHAVKGETHDATLVLETLFHEHDVELAVPFLLRQGIKKKRTGRLVEHLKRLFVAATRPKELLCFAVHDNHVSAEQEQALTLSGWRIQRVAGTL</sequence>
<dbReference type="GO" id="GO:0016787">
    <property type="term" value="F:hydrolase activity"/>
    <property type="evidence" value="ECO:0007669"/>
    <property type="project" value="UniProtKB-UniRule"/>
</dbReference>
<dbReference type="InterPro" id="IPR000212">
    <property type="entry name" value="DNA_helicase_UvrD/REP"/>
</dbReference>
<dbReference type="InterPro" id="IPR027417">
    <property type="entry name" value="P-loop_NTPase"/>
</dbReference>
<keyword evidence="1 5" id="KW-0547">Nucleotide-binding</keyword>
<dbReference type="Proteomes" id="UP000295497">
    <property type="component" value="Chromosome"/>
</dbReference>
<dbReference type="Pfam" id="PF00580">
    <property type="entry name" value="UvrD-helicase"/>
    <property type="match status" value="1"/>
</dbReference>
<keyword evidence="2 5" id="KW-0378">Hydrolase</keyword>
<dbReference type="SUPFAM" id="SSF52540">
    <property type="entry name" value="P-loop containing nucleoside triphosphate hydrolases"/>
    <property type="match status" value="1"/>
</dbReference>
<proteinExistence type="predicted"/>
<feature type="domain" description="UvrD-like helicase ATP-binding" evidence="6">
    <location>
        <begin position="17"/>
        <end position="351"/>
    </location>
</feature>
<name>A0A4P2QMX5_SORCE</name>
<feature type="binding site" evidence="5">
    <location>
        <begin position="38"/>
        <end position="45"/>
    </location>
    <ligand>
        <name>ATP</name>
        <dbReference type="ChEBI" id="CHEBI:30616"/>
    </ligand>
</feature>
<keyword evidence="3 5" id="KW-0347">Helicase</keyword>
<dbReference type="AlphaFoldDB" id="A0A4P2QMX5"/>
<dbReference type="PANTHER" id="PTHR11070">
    <property type="entry name" value="UVRD / RECB / PCRA DNA HELICASE FAMILY MEMBER"/>
    <property type="match status" value="1"/>
</dbReference>
<evidence type="ECO:0000313" key="7">
    <source>
        <dbReference type="EMBL" id="AUX31256.1"/>
    </source>
</evidence>
<dbReference type="EMBL" id="CP012672">
    <property type="protein sequence ID" value="AUX31256.1"/>
    <property type="molecule type" value="Genomic_DNA"/>
</dbReference>
<keyword evidence="4 5" id="KW-0067">ATP-binding</keyword>
<gene>
    <name evidence="7" type="ORF">SOCE836_033850</name>
</gene>
<evidence type="ECO:0000256" key="1">
    <source>
        <dbReference type="ARBA" id="ARBA00022741"/>
    </source>
</evidence>
<protein>
    <recommendedName>
        <fullName evidence="6">UvrD-like helicase ATP-binding domain-containing protein</fullName>
    </recommendedName>
</protein>
<dbReference type="InterPro" id="IPR013986">
    <property type="entry name" value="DExx_box_DNA_helicase_dom_sf"/>
</dbReference>
<evidence type="ECO:0000256" key="3">
    <source>
        <dbReference type="ARBA" id="ARBA00022806"/>
    </source>
</evidence>
<organism evidence="7 8">
    <name type="scientific">Sorangium cellulosum</name>
    <name type="common">Polyangium cellulosum</name>
    <dbReference type="NCBI Taxonomy" id="56"/>
    <lineage>
        <taxon>Bacteria</taxon>
        <taxon>Pseudomonadati</taxon>
        <taxon>Myxococcota</taxon>
        <taxon>Polyangia</taxon>
        <taxon>Polyangiales</taxon>
        <taxon>Polyangiaceae</taxon>
        <taxon>Sorangium</taxon>
    </lineage>
</organism>
<evidence type="ECO:0000256" key="4">
    <source>
        <dbReference type="ARBA" id="ARBA00022840"/>
    </source>
</evidence>
<evidence type="ECO:0000313" key="8">
    <source>
        <dbReference type="Proteomes" id="UP000295497"/>
    </source>
</evidence>
<evidence type="ECO:0000256" key="5">
    <source>
        <dbReference type="PROSITE-ProRule" id="PRU00560"/>
    </source>
</evidence>
<dbReference type="GO" id="GO:0003677">
    <property type="term" value="F:DNA binding"/>
    <property type="evidence" value="ECO:0007669"/>
    <property type="project" value="InterPro"/>
</dbReference>
<evidence type="ECO:0000256" key="2">
    <source>
        <dbReference type="ARBA" id="ARBA00022801"/>
    </source>
</evidence>
<dbReference type="RefSeq" id="WP_165373998.1">
    <property type="nucleotide sequence ID" value="NZ_CP012672.1"/>
</dbReference>
<dbReference type="GO" id="GO:0003678">
    <property type="term" value="F:DNA helicase activity"/>
    <property type="evidence" value="ECO:0007669"/>
    <property type="project" value="InterPro"/>
</dbReference>
<reference evidence="7 8" key="1">
    <citation type="submission" date="2015-09" db="EMBL/GenBank/DDBJ databases">
        <title>Sorangium comparison.</title>
        <authorList>
            <person name="Zaburannyi N."/>
            <person name="Bunk B."/>
            <person name="Overmann J."/>
            <person name="Mueller R."/>
        </authorList>
    </citation>
    <scope>NUCLEOTIDE SEQUENCE [LARGE SCALE GENOMIC DNA]</scope>
    <source>
        <strain evidence="7 8">So ce836</strain>
    </source>
</reference>
<dbReference type="Gene3D" id="1.10.10.160">
    <property type="match status" value="1"/>
</dbReference>